<evidence type="ECO:0000259" key="1">
    <source>
        <dbReference type="Pfam" id="PF18454"/>
    </source>
</evidence>
<evidence type="ECO:0000313" key="2">
    <source>
        <dbReference type="EMBL" id="QBP07060.1"/>
    </source>
</evidence>
<name>A0A482IJV6_9CAUD</name>
<proteinExistence type="predicted"/>
<accession>A0A482IJV6</accession>
<gene>
    <name evidence="2" type="ORF">CPT_Minorna_009</name>
</gene>
<protein>
    <submittedName>
        <fullName evidence="2">Putative tail fiber protein</fullName>
    </submittedName>
</protein>
<dbReference type="Proteomes" id="UP000295767">
    <property type="component" value="Segment"/>
</dbReference>
<feature type="domain" description="Major tropism determinant N-terminal" evidence="1">
    <location>
        <begin position="5"/>
        <end position="40"/>
    </location>
</feature>
<dbReference type="EMBL" id="MK598851">
    <property type="protein sequence ID" value="QBP07060.1"/>
    <property type="molecule type" value="Genomic_DNA"/>
</dbReference>
<organism evidence="2 3">
    <name type="scientific">Escherichia phage Minorna</name>
    <dbReference type="NCBI Taxonomy" id="2547246"/>
    <lineage>
        <taxon>Viruses</taxon>
        <taxon>Duplodnaviria</taxon>
        <taxon>Heunggongvirae</taxon>
        <taxon>Uroviricota</taxon>
        <taxon>Caudoviricetes</taxon>
        <taxon>Autographivirales</taxon>
        <taxon>Autoscriptoviridae</taxon>
        <taxon>Slopekvirinae</taxon>
        <taxon>Drulisvirus</taxon>
        <taxon>Drulisvirus minorna</taxon>
    </lineage>
</organism>
<sequence>MPTLQLRRGADAVVATKVLKAGELVLLTTSNTLTIGDGSTAGGKPLKPGVRTSAYLTVSKAGTTFTLTNTYTDVDIYINGVIQIPGYSYTLSGATVTFASELPVGALIYTVGW</sequence>
<dbReference type="Gene3D" id="2.10.10.30">
    <property type="match status" value="1"/>
</dbReference>
<dbReference type="InterPro" id="IPR041352">
    <property type="entry name" value="Mtd_N"/>
</dbReference>
<reference evidence="3" key="1">
    <citation type="submission" date="2019-03" db="EMBL/GenBank/DDBJ databases">
        <title>Complete Genome Sequence of Escherichia coli Myophage Minorna.</title>
        <authorList>
            <person name="Rogers K."/>
            <person name="Williams Z."/>
            <person name="Min L."/>
            <person name="Newkirk H."/>
            <person name="Liu M."/>
            <person name="Ramsey J."/>
        </authorList>
    </citation>
    <scope>NUCLEOTIDE SEQUENCE [LARGE SCALE GENOMIC DNA]</scope>
</reference>
<evidence type="ECO:0000313" key="3">
    <source>
        <dbReference type="Proteomes" id="UP000295767"/>
    </source>
</evidence>
<dbReference type="Pfam" id="PF18454">
    <property type="entry name" value="Mtd_N"/>
    <property type="match status" value="1"/>
</dbReference>
<keyword evidence="3" id="KW-1185">Reference proteome</keyword>